<keyword evidence="2" id="KW-0812">Transmembrane</keyword>
<keyword evidence="2" id="KW-0472">Membrane</keyword>
<accession>A0A0J9S1K0</accession>
<evidence type="ECO:0008006" key="5">
    <source>
        <dbReference type="Google" id="ProtNLM"/>
    </source>
</evidence>
<evidence type="ECO:0000256" key="1">
    <source>
        <dbReference type="SAM" id="MobiDB-lite"/>
    </source>
</evidence>
<protein>
    <recommendedName>
        <fullName evidence="5">PIR Superfamily Protein</fullName>
    </recommendedName>
</protein>
<dbReference type="AlphaFoldDB" id="A0A0J9S1K0"/>
<proteinExistence type="predicted"/>
<evidence type="ECO:0000256" key="2">
    <source>
        <dbReference type="SAM" id="Phobius"/>
    </source>
</evidence>
<name>A0A0J9S1K0_PLAVI</name>
<dbReference type="EMBL" id="KQ234689">
    <property type="protein sequence ID" value="KMZ76575.1"/>
    <property type="molecule type" value="Genomic_DNA"/>
</dbReference>
<reference evidence="3 4" key="1">
    <citation type="submission" date="2011-08" db="EMBL/GenBank/DDBJ databases">
        <title>The Genome Sequence of Plasmodium vivax India VII.</title>
        <authorList>
            <consortium name="The Broad Institute Genome Sequencing Platform"/>
            <consortium name="The Broad Institute Genome Sequencing Center for Infectious Disease"/>
            <person name="Neafsey D."/>
            <person name="Carlton J."/>
            <person name="Barnwell J."/>
            <person name="Collins W."/>
            <person name="Escalante A."/>
            <person name="Mullikin J."/>
            <person name="Saul A."/>
            <person name="Guigo R."/>
            <person name="Camara F."/>
            <person name="Young S.K."/>
            <person name="Zeng Q."/>
            <person name="Gargeya S."/>
            <person name="Fitzgerald M."/>
            <person name="Haas B."/>
            <person name="Abouelleil A."/>
            <person name="Alvarado L."/>
            <person name="Arachchi H.M."/>
            <person name="Berlin A."/>
            <person name="Brown A."/>
            <person name="Chapman S.B."/>
            <person name="Chen Z."/>
            <person name="Dunbar C."/>
            <person name="Freedman E."/>
            <person name="Gearin G."/>
            <person name="Gellesch M."/>
            <person name="Goldberg J."/>
            <person name="Griggs A."/>
            <person name="Gujja S."/>
            <person name="Heiman D."/>
            <person name="Howarth C."/>
            <person name="Larson L."/>
            <person name="Lui A."/>
            <person name="MacDonald P.J.P."/>
            <person name="Montmayeur A."/>
            <person name="Murphy C."/>
            <person name="Neiman D."/>
            <person name="Pearson M."/>
            <person name="Priest M."/>
            <person name="Roberts A."/>
            <person name="Saif S."/>
            <person name="Shea T."/>
            <person name="Shenoy N."/>
            <person name="Sisk P."/>
            <person name="Stolte C."/>
            <person name="Sykes S."/>
            <person name="Wortman J."/>
            <person name="Nusbaum C."/>
            <person name="Birren B."/>
        </authorList>
    </citation>
    <scope>NUCLEOTIDE SEQUENCE [LARGE SCALE GENOMIC DNA]</scope>
    <source>
        <strain evidence="3 4">India VII</strain>
    </source>
</reference>
<dbReference type="Proteomes" id="UP000053562">
    <property type="component" value="Unassembled WGS sequence"/>
</dbReference>
<feature type="transmembrane region" description="Helical" evidence="2">
    <location>
        <begin position="161"/>
        <end position="179"/>
    </location>
</feature>
<dbReference type="Pfam" id="PF05795">
    <property type="entry name" value="Plasmodium_Vir"/>
    <property type="match status" value="1"/>
</dbReference>
<evidence type="ECO:0000313" key="3">
    <source>
        <dbReference type="EMBL" id="KMZ76575.1"/>
    </source>
</evidence>
<organism evidence="3 4">
    <name type="scientific">Plasmodium vivax India VII</name>
    <dbReference type="NCBI Taxonomy" id="1077284"/>
    <lineage>
        <taxon>Eukaryota</taxon>
        <taxon>Sar</taxon>
        <taxon>Alveolata</taxon>
        <taxon>Apicomplexa</taxon>
        <taxon>Aconoidasida</taxon>
        <taxon>Haemosporida</taxon>
        <taxon>Plasmodiidae</taxon>
        <taxon>Plasmodium</taxon>
        <taxon>Plasmodium (Plasmodium)</taxon>
    </lineage>
</organism>
<sequence>MKKFFDYVQDYDTIENEIKKTQMQCSKEYFDYIKESVESYNELKALCDTDNTKHFCAALKSIEKKTDREKLSSFICKEVNEALSRTEETSDFPLESETRSLGEYQNRASPLASYPLKARSTERDSFERDPPARGSFKGESLDHPAQPLDSELDTPTRNNKLVSTSLISGVTFFTLFMMYKVNTNKKYK</sequence>
<gene>
    <name evidence="3" type="ORF">PVIIG_06299</name>
</gene>
<feature type="compositionally biased region" description="Basic and acidic residues" evidence="1">
    <location>
        <begin position="119"/>
        <end position="131"/>
    </location>
</feature>
<keyword evidence="2" id="KW-1133">Transmembrane helix</keyword>
<feature type="region of interest" description="Disordered" evidence="1">
    <location>
        <begin position="112"/>
        <end position="156"/>
    </location>
</feature>
<evidence type="ECO:0000313" key="4">
    <source>
        <dbReference type="Proteomes" id="UP000053562"/>
    </source>
</evidence>
<dbReference type="InterPro" id="IPR008780">
    <property type="entry name" value="Plasmodium_Vir"/>
</dbReference>